<evidence type="ECO:0000256" key="3">
    <source>
        <dbReference type="ARBA" id="ARBA00022692"/>
    </source>
</evidence>
<evidence type="ECO:0000256" key="6">
    <source>
        <dbReference type="ARBA" id="ARBA00023170"/>
    </source>
</evidence>
<dbReference type="PANTHER" id="PTHR42643:SF41">
    <property type="entry name" value="IONOTROPIC RECEPTOR 20A-RELATED"/>
    <property type="match status" value="1"/>
</dbReference>
<sequence length="588" mass="68495">MKLLPLLCILLYHQVFADYRDREVVKFVANVTYTLAARRTGTLICWLLLFSIESSSEQLYGDLSKELSVGEQVTILQADYTKNYDATYPSPNVVTIFAGALNQKLNDEHLINWLEAIPVECFVILTFKQTSVKLVPQTAAAFAGYAVVNFIMIAVNEDVVYSFHYMPLQTYSTMGFPAPHIVLYDRLGLLQLNEISGAYFQDAYAYPLADMMARVDNKLFALFFQTLGIRFKTQPASCNASVSFSKCLDLQNNTDIFINQYFAHQLNDQLIDSIEMQRFGLFIPNGRPLSIVEIFILPFDANVWLLIGILYLVYYVVHHFAPTLFQNNIILLAVFGWEKHTLRLTERCEKLCTLAIIVLFFQLQCAYETIVISSLINRPTKPIPQTIQDVRKQNMKVLYDANILNLKHFDMNLEGIVLNSGIHYVNQENTAFLCNLFSLELLSMDVTNVDITDPGRPRHVILKQTLWQSVAFYYFRKKSIFAQRFARFRRLAFEAGLQQQWKHELIMYFKRKRDMLYHQTIDRDRHILNIDNMDPIFKLFLVQWGAALFVFICEICVFWLKNHAQRLLVAWYCRQIERFNNMLWIMSH</sequence>
<accession>A0A2Y9D297</accession>
<keyword evidence="3" id="KW-0812">Transmembrane</keyword>
<protein>
    <submittedName>
        <fullName evidence="8">Uncharacterized protein</fullName>
    </submittedName>
</protein>
<dbReference type="VEuPathDB" id="VectorBase:AGAMI1_011596"/>
<keyword evidence="4" id="KW-1133">Transmembrane helix</keyword>
<dbReference type="PANTHER" id="PTHR42643">
    <property type="entry name" value="IONOTROPIC RECEPTOR 20A-RELATED"/>
    <property type="match status" value="1"/>
</dbReference>
<keyword evidence="6" id="KW-0675">Receptor</keyword>
<evidence type="ECO:0000256" key="1">
    <source>
        <dbReference type="ARBA" id="ARBA00004651"/>
    </source>
</evidence>
<dbReference type="Proteomes" id="UP000007062">
    <property type="component" value="Chromosome 2R"/>
</dbReference>
<organism evidence="8 9">
    <name type="scientific">Anopheles gambiae</name>
    <name type="common">African malaria mosquito</name>
    <dbReference type="NCBI Taxonomy" id="7165"/>
    <lineage>
        <taxon>Eukaryota</taxon>
        <taxon>Metazoa</taxon>
        <taxon>Ecdysozoa</taxon>
        <taxon>Arthropoda</taxon>
        <taxon>Hexapoda</taxon>
        <taxon>Insecta</taxon>
        <taxon>Pterygota</taxon>
        <taxon>Neoptera</taxon>
        <taxon>Endopterygota</taxon>
        <taxon>Diptera</taxon>
        <taxon>Nematocera</taxon>
        <taxon>Culicoidea</taxon>
        <taxon>Culicidae</taxon>
        <taxon>Anophelinae</taxon>
        <taxon>Anopheles</taxon>
    </lineage>
</organism>
<dbReference type="EnsemblMetazoa" id="AGAP029165-RA">
    <property type="protein sequence ID" value="AGAP029165-PA"/>
    <property type="gene ID" value="AGAP029165"/>
</dbReference>
<keyword evidence="9" id="KW-1185">Reference proteome</keyword>
<keyword evidence="5" id="KW-0472">Membrane</keyword>
<evidence type="ECO:0000256" key="7">
    <source>
        <dbReference type="ARBA" id="ARBA00023180"/>
    </source>
</evidence>
<dbReference type="FunCoup" id="A0A2Y9D297">
    <property type="interactions" value="50"/>
</dbReference>
<evidence type="ECO:0000256" key="2">
    <source>
        <dbReference type="ARBA" id="ARBA00022475"/>
    </source>
</evidence>
<proteinExistence type="predicted"/>
<reference evidence="8 9" key="2">
    <citation type="journal article" date="2004" name="Trends Parasitol.">
        <title>The Anopheles gambiae genome: an update.</title>
        <authorList>
            <person name="Mongin E."/>
            <person name="Louis C."/>
            <person name="Holt R.A."/>
            <person name="Birney E."/>
            <person name="Collins F.H."/>
        </authorList>
    </citation>
    <scope>NUCLEOTIDE SEQUENCE [LARGE SCALE GENOMIC DNA]</scope>
    <source>
        <strain evidence="8 9">PEST</strain>
    </source>
</reference>
<evidence type="ECO:0000256" key="4">
    <source>
        <dbReference type="ARBA" id="ARBA00022989"/>
    </source>
</evidence>
<keyword evidence="7" id="KW-0325">Glycoprotein</keyword>
<dbReference type="InParanoid" id="A0A2Y9D297"/>
<dbReference type="InterPro" id="IPR052192">
    <property type="entry name" value="Insect_Ionotropic_Sensory_Rcpt"/>
</dbReference>
<name>A0A2Y9D297_ANOGA</name>
<reference evidence="8" key="3">
    <citation type="submission" date="2020-05" db="UniProtKB">
        <authorList>
            <consortium name="EnsemblMetazoa"/>
        </authorList>
    </citation>
    <scope>IDENTIFICATION</scope>
    <source>
        <strain evidence="8">PEST</strain>
    </source>
</reference>
<evidence type="ECO:0000313" key="8">
    <source>
        <dbReference type="EnsemblMetazoa" id="AGAP029165-PA"/>
    </source>
</evidence>
<dbReference type="EMBL" id="AAAB01008820">
    <property type="status" value="NOT_ANNOTATED_CDS"/>
    <property type="molecule type" value="Genomic_DNA"/>
</dbReference>
<keyword evidence="2" id="KW-1003">Cell membrane</keyword>
<evidence type="ECO:0000313" key="9">
    <source>
        <dbReference type="Proteomes" id="UP000007062"/>
    </source>
</evidence>
<comment type="subcellular location">
    <subcellularLocation>
        <location evidence="1">Cell membrane</location>
        <topology evidence="1">Multi-pass membrane protein</topology>
    </subcellularLocation>
</comment>
<dbReference type="VEuPathDB" id="VectorBase:AGAP029165"/>
<dbReference type="GO" id="GO:0005886">
    <property type="term" value="C:plasma membrane"/>
    <property type="evidence" value="ECO:0007669"/>
    <property type="project" value="UniProtKB-SubCell"/>
</dbReference>
<evidence type="ECO:0000256" key="5">
    <source>
        <dbReference type="ARBA" id="ARBA00023136"/>
    </source>
</evidence>
<dbReference type="AlphaFoldDB" id="A0A2Y9D297"/>
<reference evidence="8 9" key="1">
    <citation type="journal article" date="2002" name="Science">
        <title>The genome sequence of the malaria mosquito Anopheles gambiae.</title>
        <authorList>
            <person name="Holt R.A."/>
            <person name="Subramanian G.M."/>
            <person name="Halpern A."/>
            <person name="Sutton G.G."/>
            <person name="Charlab R."/>
            <person name="Nusskern D.R."/>
            <person name="Wincker P."/>
            <person name="Clark A.G."/>
            <person name="Ribeiro J.M."/>
            <person name="Wides R."/>
            <person name="Salzberg S.L."/>
            <person name="Loftus B."/>
            <person name="Yandell M."/>
            <person name="Majoros W.H."/>
            <person name="Rusch D.B."/>
            <person name="Lai Z."/>
            <person name="Kraft C.L."/>
            <person name="Abril J.F."/>
            <person name="Anthouard V."/>
            <person name="Arensburger P."/>
            <person name="Atkinson P.W."/>
            <person name="Baden H."/>
            <person name="de Berardinis V."/>
            <person name="Baldwin D."/>
            <person name="Benes V."/>
            <person name="Biedler J."/>
            <person name="Blass C."/>
            <person name="Bolanos R."/>
            <person name="Boscus D."/>
            <person name="Barnstead M."/>
            <person name="Cai S."/>
            <person name="Center A."/>
            <person name="Chaturverdi K."/>
            <person name="Christophides G.K."/>
            <person name="Chrystal M.A."/>
            <person name="Clamp M."/>
            <person name="Cravchik A."/>
            <person name="Curwen V."/>
            <person name="Dana A."/>
            <person name="Delcher A."/>
            <person name="Dew I."/>
            <person name="Evans C.A."/>
            <person name="Flanigan M."/>
            <person name="Grundschober-Freimoser A."/>
            <person name="Friedli L."/>
            <person name="Gu Z."/>
            <person name="Guan P."/>
            <person name="Guigo R."/>
            <person name="Hillenmeyer M.E."/>
            <person name="Hladun S.L."/>
            <person name="Hogan J.R."/>
            <person name="Hong Y.S."/>
            <person name="Hoover J."/>
            <person name="Jaillon O."/>
            <person name="Ke Z."/>
            <person name="Kodira C."/>
            <person name="Kokoza E."/>
            <person name="Koutsos A."/>
            <person name="Letunic I."/>
            <person name="Levitsky A."/>
            <person name="Liang Y."/>
            <person name="Lin J.J."/>
            <person name="Lobo N.F."/>
            <person name="Lopez J.R."/>
            <person name="Malek J.A."/>
            <person name="McIntosh T.C."/>
            <person name="Meister S."/>
            <person name="Miller J."/>
            <person name="Mobarry C."/>
            <person name="Mongin E."/>
            <person name="Murphy S.D."/>
            <person name="O'Brochta D.A."/>
            <person name="Pfannkoch C."/>
            <person name="Qi R."/>
            <person name="Regier M.A."/>
            <person name="Remington K."/>
            <person name="Shao H."/>
            <person name="Sharakhova M.V."/>
            <person name="Sitter C.D."/>
            <person name="Shetty J."/>
            <person name="Smith T.J."/>
            <person name="Strong R."/>
            <person name="Sun J."/>
            <person name="Thomasova D."/>
            <person name="Ton L.Q."/>
            <person name="Topalis P."/>
            <person name="Tu Z."/>
            <person name="Unger M.F."/>
            <person name="Walenz B."/>
            <person name="Wang A."/>
            <person name="Wang J."/>
            <person name="Wang M."/>
            <person name="Wang X."/>
            <person name="Woodford K.J."/>
            <person name="Wortman J.R."/>
            <person name="Wu M."/>
            <person name="Yao A."/>
            <person name="Zdobnov E.M."/>
            <person name="Zhang H."/>
            <person name="Zhao Q."/>
            <person name="Zhao S."/>
            <person name="Zhu S.C."/>
            <person name="Zhimulev I."/>
            <person name="Coluzzi M."/>
            <person name="della Torre A."/>
            <person name="Roth C.W."/>
            <person name="Louis C."/>
            <person name="Kalush F."/>
            <person name="Mural R.J."/>
            <person name="Myers E.W."/>
            <person name="Adams M.D."/>
            <person name="Smith H.O."/>
            <person name="Broder S."/>
            <person name="Gardner M.J."/>
            <person name="Fraser C.M."/>
            <person name="Birney E."/>
            <person name="Bork P."/>
            <person name="Brey P.T."/>
            <person name="Venter J.C."/>
            <person name="Weissenbach J."/>
            <person name="Kafatos F.C."/>
            <person name="Collins F.H."/>
            <person name="Hoffman S.L."/>
        </authorList>
    </citation>
    <scope>NUCLEOTIDE SEQUENCE [LARGE SCALE GENOMIC DNA]</scope>
    <source>
        <strain evidence="8 9">PEST</strain>
    </source>
</reference>